<feature type="compositionally biased region" description="Basic and acidic residues" evidence="1">
    <location>
        <begin position="62"/>
        <end position="71"/>
    </location>
</feature>
<evidence type="ECO:0000313" key="2">
    <source>
        <dbReference type="EMBL" id="ROI15063.1"/>
    </source>
</evidence>
<organism evidence="2 3">
    <name type="scientific">Anabarilius grahami</name>
    <name type="common">Kanglang fish</name>
    <name type="synonym">Barilius grahami</name>
    <dbReference type="NCBI Taxonomy" id="495550"/>
    <lineage>
        <taxon>Eukaryota</taxon>
        <taxon>Metazoa</taxon>
        <taxon>Chordata</taxon>
        <taxon>Craniata</taxon>
        <taxon>Vertebrata</taxon>
        <taxon>Euteleostomi</taxon>
        <taxon>Actinopterygii</taxon>
        <taxon>Neopterygii</taxon>
        <taxon>Teleostei</taxon>
        <taxon>Ostariophysi</taxon>
        <taxon>Cypriniformes</taxon>
        <taxon>Xenocyprididae</taxon>
        <taxon>Xenocypridinae</taxon>
        <taxon>Xenocypridinae incertae sedis</taxon>
        <taxon>Anabarilius</taxon>
    </lineage>
</organism>
<sequence>MQSTNSKYGSPYLATRHFTSLHFTSWVGDITNPKMYINPAPENMQQRGDLWRDSDGNCTGNREGKKKDRLAQKQSLCDLSTGHSGNQALLYESLAFRGIRTQAGEGGRESTPRRKSNSVSAELPSKLGYGQKKRNAQSRKVQSTLVYKSGTPVFCIVSIRQLRDKLSVVLNDRDDNAPCDGLSCHCYKVSWQIAADGKIRLPYHCAHTDEPSNPTFSILCCVCDIFKQHQKRCLSFSFVQNNPLHVLPAAFECIKHICIIQIKEHHPAEENRLGPAAAL</sequence>
<dbReference type="EMBL" id="RJVU01080398">
    <property type="protein sequence ID" value="ROI15063.1"/>
    <property type="molecule type" value="Genomic_DNA"/>
</dbReference>
<proteinExistence type="predicted"/>
<evidence type="ECO:0000313" key="3">
    <source>
        <dbReference type="Proteomes" id="UP000281406"/>
    </source>
</evidence>
<gene>
    <name evidence="2" type="ORF">DPX16_15504</name>
</gene>
<evidence type="ECO:0000256" key="1">
    <source>
        <dbReference type="SAM" id="MobiDB-lite"/>
    </source>
</evidence>
<accession>A0A3N0XCJ4</accession>
<keyword evidence="3" id="KW-1185">Reference proteome</keyword>
<dbReference type="AlphaFoldDB" id="A0A3N0XCJ4"/>
<comment type="caution">
    <text evidence="2">The sequence shown here is derived from an EMBL/GenBank/DDBJ whole genome shotgun (WGS) entry which is preliminary data.</text>
</comment>
<protein>
    <submittedName>
        <fullName evidence="2">Uncharacterized protein</fullName>
    </submittedName>
</protein>
<feature type="region of interest" description="Disordered" evidence="1">
    <location>
        <begin position="45"/>
        <end position="71"/>
    </location>
</feature>
<name>A0A3N0XCJ4_ANAGA</name>
<dbReference type="Proteomes" id="UP000281406">
    <property type="component" value="Unassembled WGS sequence"/>
</dbReference>
<reference evidence="2 3" key="1">
    <citation type="submission" date="2018-10" db="EMBL/GenBank/DDBJ databases">
        <title>Genome assembly for a Yunnan-Guizhou Plateau 3E fish, Anabarilius grahami (Regan), and its evolutionary and genetic applications.</title>
        <authorList>
            <person name="Jiang W."/>
        </authorList>
    </citation>
    <scope>NUCLEOTIDE SEQUENCE [LARGE SCALE GENOMIC DNA]</scope>
    <source>
        <strain evidence="2">AG-KIZ</strain>
        <tissue evidence="2">Muscle</tissue>
    </source>
</reference>
<feature type="region of interest" description="Disordered" evidence="1">
    <location>
        <begin position="102"/>
        <end position="136"/>
    </location>
</feature>